<dbReference type="EMBL" id="CADIKH010000251">
    <property type="protein sequence ID" value="CAB3775078.1"/>
    <property type="molecule type" value="Genomic_DNA"/>
</dbReference>
<dbReference type="AlphaFoldDB" id="A0A6J5F835"/>
<evidence type="ECO:0000313" key="2">
    <source>
        <dbReference type="EMBL" id="CAB3775078.1"/>
    </source>
</evidence>
<dbReference type="Proteomes" id="UP000494363">
    <property type="component" value="Unassembled WGS sequence"/>
</dbReference>
<keyword evidence="3" id="KW-1185">Reference proteome</keyword>
<reference evidence="2 3" key="1">
    <citation type="submission" date="2020-04" db="EMBL/GenBank/DDBJ databases">
        <authorList>
            <person name="De Canck E."/>
        </authorList>
    </citation>
    <scope>NUCLEOTIDE SEQUENCE [LARGE SCALE GENOMIC DNA]</scope>
    <source>
        <strain evidence="2 3">LMG 29542</strain>
    </source>
</reference>
<name>A0A6J5F835_9BURK</name>
<evidence type="ECO:0000256" key="1">
    <source>
        <dbReference type="SAM" id="MobiDB-lite"/>
    </source>
</evidence>
<organism evidence="2 3">
    <name type="scientific">Paraburkholderia humisilvae</name>
    <dbReference type="NCBI Taxonomy" id="627669"/>
    <lineage>
        <taxon>Bacteria</taxon>
        <taxon>Pseudomonadati</taxon>
        <taxon>Pseudomonadota</taxon>
        <taxon>Betaproteobacteria</taxon>
        <taxon>Burkholderiales</taxon>
        <taxon>Burkholderiaceae</taxon>
        <taxon>Paraburkholderia</taxon>
    </lineage>
</organism>
<dbReference type="SUPFAM" id="SSF55486">
    <property type="entry name" value="Metalloproteases ('zincins'), catalytic domain"/>
    <property type="match status" value="1"/>
</dbReference>
<proteinExistence type="predicted"/>
<protein>
    <submittedName>
        <fullName evidence="2">Uncharacterized protein</fullName>
    </submittedName>
</protein>
<feature type="region of interest" description="Disordered" evidence="1">
    <location>
        <begin position="1"/>
        <end position="36"/>
    </location>
</feature>
<sequence length="408" mass="45320">MPVDLQTSRTAQRFNNSTYDKRGQKPVPARGPSPALGRHAVFGEIGRVSLPQTTSLHDFMTRQLAPPEPTLLLQLLLKLIVEPQYLRALHHTPNLLGLTSAHVSQNTNITPRSFPQANSTSVMQPAMLASPAPSASNNSFALVPAADSQIRLHGAKPKMPPGFPPADTLEMSDEERATYMDGCYPSENREPSLEINYLVSDELAQATNQDPSDLKFQADVKAAYSQESSIEAIKEVFSGLDVRSKFHFGYRDYVPQGGVDLSEKAEDRQHNAALKGIAKHITRQRKHAFSRFQINSGKLFVVVAPLREGMRATGFATQNGAFALATDPETALHEIGHLLGGRHEFATGFGFLGKFVGRTIMYPTTDMGLFPQMKFSDPNAQEMRRQRKFYPVSIWQNGRHREIFHLEL</sequence>
<accession>A0A6J5F835</accession>
<feature type="compositionally biased region" description="Polar residues" evidence="1">
    <location>
        <begin position="1"/>
        <end position="18"/>
    </location>
</feature>
<gene>
    <name evidence="2" type="ORF">LMG29542_08460</name>
</gene>
<dbReference type="RefSeq" id="WP_217478224.1">
    <property type="nucleotide sequence ID" value="NZ_CADIKH010000251.1"/>
</dbReference>
<evidence type="ECO:0000313" key="3">
    <source>
        <dbReference type="Proteomes" id="UP000494363"/>
    </source>
</evidence>